<feature type="domain" description="L1 transposable element dsRBD-like" evidence="1">
    <location>
        <begin position="3"/>
        <end position="48"/>
    </location>
</feature>
<dbReference type="Proteomes" id="UP001177744">
    <property type="component" value="Unassembled WGS sequence"/>
</dbReference>
<dbReference type="Gene3D" id="3.30.250.20">
    <property type="entry name" value="L1 transposable element, C-terminal domain"/>
    <property type="match status" value="1"/>
</dbReference>
<reference evidence="2" key="1">
    <citation type="submission" date="2023-06" db="EMBL/GenBank/DDBJ databases">
        <title>Reference genome for the Northern bat (Eptesicus nilssonii), a most northern bat species.</title>
        <authorList>
            <person name="Laine V.N."/>
            <person name="Pulliainen A.T."/>
            <person name="Lilley T.M."/>
        </authorList>
    </citation>
    <scope>NUCLEOTIDE SEQUENCE</scope>
    <source>
        <strain evidence="2">BLF_Eptnil</strain>
        <tissue evidence="2">Kidney</tissue>
    </source>
</reference>
<accession>A0AA40I148</accession>
<gene>
    <name evidence="2" type="ORF">QTO34_017061</name>
</gene>
<evidence type="ECO:0000313" key="3">
    <source>
        <dbReference type="Proteomes" id="UP001177744"/>
    </source>
</evidence>
<keyword evidence="3" id="KW-1185">Reference proteome</keyword>
<name>A0AA40I148_CNENI</name>
<organism evidence="2 3">
    <name type="scientific">Cnephaeus nilssonii</name>
    <name type="common">Northern bat</name>
    <name type="synonym">Eptesicus nilssonii</name>
    <dbReference type="NCBI Taxonomy" id="3371016"/>
    <lineage>
        <taxon>Eukaryota</taxon>
        <taxon>Metazoa</taxon>
        <taxon>Chordata</taxon>
        <taxon>Craniata</taxon>
        <taxon>Vertebrata</taxon>
        <taxon>Euteleostomi</taxon>
        <taxon>Mammalia</taxon>
        <taxon>Eutheria</taxon>
        <taxon>Laurasiatheria</taxon>
        <taxon>Chiroptera</taxon>
        <taxon>Yangochiroptera</taxon>
        <taxon>Vespertilionidae</taxon>
        <taxon>Cnephaeus</taxon>
    </lineage>
</organism>
<protein>
    <recommendedName>
        <fullName evidence="1">L1 transposable element dsRBD-like domain-containing protein</fullName>
    </recommendedName>
</protein>
<comment type="caution">
    <text evidence="2">The sequence shown here is derived from an EMBL/GenBank/DDBJ whole genome shotgun (WGS) entry which is preliminary data.</text>
</comment>
<evidence type="ECO:0000313" key="2">
    <source>
        <dbReference type="EMBL" id="KAK1340671.1"/>
    </source>
</evidence>
<dbReference type="AlphaFoldDB" id="A0AA40I148"/>
<sequence length="143" mass="15821">MQRKGLNPRILYLTRLLIKIEGEIRSFTDKKGLREFITTKPAMQEMLKGLASIALRPCQQPCEELPPGTARGSSSCCRGHVQSKQTLTRDHTGTNRHDTLGSSHHTTTMKGASAILCLYQVQPLPPTKGEANACNHMWSSHSP</sequence>
<dbReference type="EMBL" id="JAULJE010000007">
    <property type="protein sequence ID" value="KAK1340671.1"/>
    <property type="molecule type" value="Genomic_DNA"/>
</dbReference>
<dbReference type="InterPro" id="IPR042566">
    <property type="entry name" value="L1_C"/>
</dbReference>
<dbReference type="InterPro" id="IPR035300">
    <property type="entry name" value="L1_dsRBD"/>
</dbReference>
<evidence type="ECO:0000259" key="1">
    <source>
        <dbReference type="Pfam" id="PF17490"/>
    </source>
</evidence>
<dbReference type="Pfam" id="PF17490">
    <property type="entry name" value="Tnp_22_dsRBD"/>
    <property type="match status" value="1"/>
</dbReference>
<proteinExistence type="predicted"/>